<dbReference type="SUPFAM" id="SSF158397">
    <property type="entry name" value="TM1646-like"/>
    <property type="match status" value="1"/>
</dbReference>
<dbReference type="InterPro" id="IPR005585">
    <property type="entry name" value="DUF327"/>
</dbReference>
<dbReference type="AlphaFoldDB" id="A0A662D8W9"/>
<evidence type="ECO:0000313" key="3">
    <source>
        <dbReference type="Proteomes" id="UP000280417"/>
    </source>
</evidence>
<sequence length="153" mass="18326">MLEIERTEGEKKNIKIKKKKSPKSNPQEVSITHSRFYDELKIIEAEQLDIEFDNLIEEITKQGEKFYKNPTIKELKIYKSMITEFLEYLKNNMIKIEQKIGGHGLRKKIYTVAHIIDRNLEELSRMIFKQEFKHIELLSKLDEIRGLLIDLYR</sequence>
<gene>
    <name evidence="2" type="ORF">DRJ04_09530</name>
</gene>
<dbReference type="Proteomes" id="UP000280417">
    <property type="component" value="Unassembled WGS sequence"/>
</dbReference>
<proteinExistence type="predicted"/>
<dbReference type="Pfam" id="PF03885">
    <property type="entry name" value="DUF327"/>
    <property type="match status" value="1"/>
</dbReference>
<dbReference type="EMBL" id="QMQA01000342">
    <property type="protein sequence ID" value="RLE09938.1"/>
    <property type="molecule type" value="Genomic_DNA"/>
</dbReference>
<evidence type="ECO:0008006" key="4">
    <source>
        <dbReference type="Google" id="ProtNLM"/>
    </source>
</evidence>
<evidence type="ECO:0000313" key="2">
    <source>
        <dbReference type="EMBL" id="RLE09938.1"/>
    </source>
</evidence>
<evidence type="ECO:0000256" key="1">
    <source>
        <dbReference type="SAM" id="MobiDB-lite"/>
    </source>
</evidence>
<feature type="region of interest" description="Disordered" evidence="1">
    <location>
        <begin position="1"/>
        <end position="28"/>
    </location>
</feature>
<protein>
    <recommendedName>
        <fullName evidence="4">DUF327 family protein</fullName>
    </recommendedName>
</protein>
<accession>A0A662D8W9</accession>
<feature type="compositionally biased region" description="Basic and acidic residues" evidence="1">
    <location>
        <begin position="1"/>
        <end position="13"/>
    </location>
</feature>
<reference evidence="2 3" key="1">
    <citation type="submission" date="2018-06" db="EMBL/GenBank/DDBJ databases">
        <title>Extensive metabolic versatility and redundancy in microbially diverse, dynamic hydrothermal sediments.</title>
        <authorList>
            <person name="Dombrowski N."/>
            <person name="Teske A."/>
            <person name="Baker B.J."/>
        </authorList>
    </citation>
    <scope>NUCLEOTIDE SEQUENCE [LARGE SCALE GENOMIC DNA]</scope>
    <source>
        <strain evidence="2">B3_G15</strain>
    </source>
</reference>
<name>A0A662D8W9_UNCAE</name>
<dbReference type="Gene3D" id="1.20.120.490">
    <property type="entry name" value="Hypothetical protein TM1646-like domain"/>
    <property type="match status" value="1"/>
</dbReference>
<organism evidence="2 3">
    <name type="scientific">Aerophobetes bacterium</name>
    <dbReference type="NCBI Taxonomy" id="2030807"/>
    <lineage>
        <taxon>Bacteria</taxon>
        <taxon>Candidatus Aerophobota</taxon>
    </lineage>
</organism>
<dbReference type="InterPro" id="IPR024042">
    <property type="entry name" value="TM1646-like_dom_sf"/>
</dbReference>
<comment type="caution">
    <text evidence="2">The sequence shown here is derived from an EMBL/GenBank/DDBJ whole genome shotgun (WGS) entry which is preliminary data.</text>
</comment>